<proteinExistence type="predicted"/>
<dbReference type="GO" id="GO:0036261">
    <property type="term" value="P:7-methylguanosine cap hypermethylation"/>
    <property type="evidence" value="ECO:0007669"/>
    <property type="project" value="InterPro"/>
</dbReference>
<dbReference type="Gene3D" id="3.40.50.150">
    <property type="entry name" value="Vaccinia Virus protein VP39"/>
    <property type="match status" value="1"/>
</dbReference>
<dbReference type="InterPro" id="IPR019012">
    <property type="entry name" value="RNA_cap_Gua-N2-MeTrfase"/>
</dbReference>
<dbReference type="InterPro" id="IPR029063">
    <property type="entry name" value="SAM-dependent_MTases_sf"/>
</dbReference>
<gene>
    <name evidence="1" type="ORF">ASZ90_019796</name>
</gene>
<dbReference type="PANTHER" id="PTHR14741">
    <property type="entry name" value="S-ADENOSYLMETHIONINE-DEPENDENT METHYLTRANSFERASE RELATED"/>
    <property type="match status" value="1"/>
</dbReference>
<dbReference type="AlphaFoldDB" id="A0A0W8E2F2"/>
<sequence>MMDENKVYSKFGRNYIADDMTFLMGIDVRFTDHLALRMKNRVVLETCTGGGFTTISLAKYANHVFTVEIDSKRINNAKRNAEIAGVENKITFINKDILSKEVNKLIPDIDAAFLDPDWAVSGADHQYRFLNSNTRPPSDILFDLIFLKTRNVTLIQPPFINRREFEQLPPHECESLYLDGQHELFCLHFGDLANIIGDSEYKVMK</sequence>
<dbReference type="PANTHER" id="PTHR14741:SF32">
    <property type="entry name" value="TRIMETHYLGUANOSINE SYNTHASE"/>
    <property type="match status" value="1"/>
</dbReference>
<dbReference type="EMBL" id="LNQE01001908">
    <property type="protein sequence ID" value="KUG02802.1"/>
    <property type="molecule type" value="Genomic_DNA"/>
</dbReference>
<dbReference type="CDD" id="cd02440">
    <property type="entry name" value="AdoMet_MTases"/>
    <property type="match status" value="1"/>
</dbReference>
<name>A0A0W8E2F2_9ZZZZ</name>
<accession>A0A0W8E2F2</accession>
<protein>
    <recommendedName>
        <fullName evidence="2">Rna methylase</fullName>
    </recommendedName>
</protein>
<reference evidence="1" key="1">
    <citation type="journal article" date="2015" name="Proc. Natl. Acad. Sci. U.S.A.">
        <title>Networks of energetic and metabolic interactions define dynamics in microbial communities.</title>
        <authorList>
            <person name="Embree M."/>
            <person name="Liu J.K."/>
            <person name="Al-Bassam M.M."/>
            <person name="Zengler K."/>
        </authorList>
    </citation>
    <scope>NUCLEOTIDE SEQUENCE</scope>
</reference>
<comment type="caution">
    <text evidence="1">The sequence shown here is derived from an EMBL/GenBank/DDBJ whole genome shotgun (WGS) entry which is preliminary data.</text>
</comment>
<evidence type="ECO:0008006" key="2">
    <source>
        <dbReference type="Google" id="ProtNLM"/>
    </source>
</evidence>
<evidence type="ECO:0000313" key="1">
    <source>
        <dbReference type="EMBL" id="KUG02802.1"/>
    </source>
</evidence>
<dbReference type="Pfam" id="PF09445">
    <property type="entry name" value="Methyltransf_15"/>
    <property type="match status" value="1"/>
</dbReference>
<dbReference type="SUPFAM" id="SSF53335">
    <property type="entry name" value="S-adenosyl-L-methionine-dependent methyltransferases"/>
    <property type="match status" value="1"/>
</dbReference>
<organism evidence="1">
    <name type="scientific">hydrocarbon metagenome</name>
    <dbReference type="NCBI Taxonomy" id="938273"/>
    <lineage>
        <taxon>unclassified sequences</taxon>
        <taxon>metagenomes</taxon>
        <taxon>ecological metagenomes</taxon>
    </lineage>
</organism>
<dbReference type="GO" id="GO:0008168">
    <property type="term" value="F:methyltransferase activity"/>
    <property type="evidence" value="ECO:0007669"/>
    <property type="project" value="InterPro"/>
</dbReference>